<keyword evidence="5" id="KW-0234">DNA repair</keyword>
<organism evidence="9 10">
    <name type="scientific">Hydrogenophaga pseudoflava</name>
    <name type="common">Pseudomonas carboxydoflava</name>
    <dbReference type="NCBI Taxonomy" id="47421"/>
    <lineage>
        <taxon>Bacteria</taxon>
        <taxon>Pseudomonadati</taxon>
        <taxon>Pseudomonadota</taxon>
        <taxon>Betaproteobacteria</taxon>
        <taxon>Burkholderiales</taxon>
        <taxon>Comamonadaceae</taxon>
        <taxon>Hydrogenophaga</taxon>
    </lineage>
</organism>
<evidence type="ECO:0000256" key="6">
    <source>
        <dbReference type="ARBA" id="ARBA00023236"/>
    </source>
</evidence>
<dbReference type="InterPro" id="IPR050077">
    <property type="entry name" value="LexA_repressor"/>
</dbReference>
<dbReference type="Pfam" id="PF00717">
    <property type="entry name" value="Peptidase_S24"/>
    <property type="match status" value="1"/>
</dbReference>
<dbReference type="NCBIfam" id="NF007621">
    <property type="entry name" value="PRK10276.1"/>
    <property type="match status" value="1"/>
</dbReference>
<dbReference type="RefSeq" id="WP_133156678.1">
    <property type="nucleotide sequence ID" value="NZ_CP037867.1"/>
</dbReference>
<reference evidence="9 10" key="1">
    <citation type="submission" date="2019-03" db="EMBL/GenBank/DDBJ databases">
        <authorList>
            <person name="Sebastian G."/>
            <person name="Baumann P."/>
            <person name="Ruckert C."/>
            <person name="Kalinowski J."/>
            <person name="Nebel B."/>
            <person name="Takors R."/>
            <person name="Blombach B."/>
        </authorList>
    </citation>
    <scope>NUCLEOTIDE SEQUENCE [LARGE SCALE GENOMIC DNA]</scope>
    <source>
        <strain evidence="9 10">DSM 1084</strain>
    </source>
</reference>
<dbReference type="EC" id="3.4.21.88" evidence="9"/>
<dbReference type="InterPro" id="IPR036286">
    <property type="entry name" value="LexA/Signal_pep-like_sf"/>
</dbReference>
<dbReference type="PANTHER" id="PTHR33516">
    <property type="entry name" value="LEXA REPRESSOR"/>
    <property type="match status" value="1"/>
</dbReference>
<protein>
    <submittedName>
        <fullName evidence="9">LexA repressor</fullName>
        <ecNumber evidence="9">3.4.21.88</ecNumber>
    </submittedName>
</protein>
<dbReference type="GO" id="GO:0004252">
    <property type="term" value="F:serine-type endopeptidase activity"/>
    <property type="evidence" value="ECO:0007669"/>
    <property type="project" value="UniProtKB-EC"/>
</dbReference>
<evidence type="ECO:0000256" key="4">
    <source>
        <dbReference type="ARBA" id="ARBA00022813"/>
    </source>
</evidence>
<evidence type="ECO:0000256" key="2">
    <source>
        <dbReference type="ARBA" id="ARBA00022763"/>
    </source>
</evidence>
<keyword evidence="4 7" id="KW-0068">Autocatalytic cleavage</keyword>
<dbReference type="Gene3D" id="2.10.109.10">
    <property type="entry name" value="Umud Fragment, subunit A"/>
    <property type="match status" value="1"/>
</dbReference>
<evidence type="ECO:0000256" key="1">
    <source>
        <dbReference type="ARBA" id="ARBA00007484"/>
    </source>
</evidence>
<proteinExistence type="inferred from homology"/>
<keyword evidence="3 7" id="KW-0378">Hydrolase</keyword>
<dbReference type="AlphaFoldDB" id="A0A4P6X0V6"/>
<dbReference type="EMBL" id="CP037867">
    <property type="protein sequence ID" value="QBM28345.1"/>
    <property type="molecule type" value="Genomic_DNA"/>
</dbReference>
<dbReference type="InterPro" id="IPR039418">
    <property type="entry name" value="LexA-like"/>
</dbReference>
<dbReference type="InterPro" id="IPR015927">
    <property type="entry name" value="Peptidase_S24_S26A/B/C"/>
</dbReference>
<dbReference type="GO" id="GO:0006355">
    <property type="term" value="P:regulation of DNA-templated transcription"/>
    <property type="evidence" value="ECO:0007669"/>
    <property type="project" value="InterPro"/>
</dbReference>
<keyword evidence="2" id="KW-0227">DNA damage</keyword>
<dbReference type="GO" id="GO:0006281">
    <property type="term" value="P:DNA repair"/>
    <property type="evidence" value="ECO:0007669"/>
    <property type="project" value="UniProtKB-KW"/>
</dbReference>
<evidence type="ECO:0000256" key="3">
    <source>
        <dbReference type="ARBA" id="ARBA00022801"/>
    </source>
</evidence>
<keyword evidence="6" id="KW-0742">SOS response</keyword>
<feature type="domain" description="Peptidase S24/S26A/S26B/S26C" evidence="8">
    <location>
        <begin position="26"/>
        <end position="137"/>
    </location>
</feature>
<dbReference type="KEGG" id="hpse:HPF_11650"/>
<keyword evidence="10" id="KW-1185">Reference proteome</keyword>
<accession>A0A4P6X0V6</accession>
<dbReference type="PRINTS" id="PR00726">
    <property type="entry name" value="LEXASERPTASE"/>
</dbReference>
<evidence type="ECO:0000259" key="8">
    <source>
        <dbReference type="Pfam" id="PF00717"/>
    </source>
</evidence>
<dbReference type="Proteomes" id="UP000293912">
    <property type="component" value="Chromosome"/>
</dbReference>
<dbReference type="GO" id="GO:0003677">
    <property type="term" value="F:DNA binding"/>
    <property type="evidence" value="ECO:0007669"/>
    <property type="project" value="InterPro"/>
</dbReference>
<name>A0A4P6X0V6_HYDPS</name>
<evidence type="ECO:0000256" key="7">
    <source>
        <dbReference type="RuleBase" id="RU003991"/>
    </source>
</evidence>
<dbReference type="CDD" id="cd06529">
    <property type="entry name" value="S24_LexA-like"/>
    <property type="match status" value="1"/>
</dbReference>
<sequence length="153" mass="16490">MNSICISSAPLPLAAVPLVLPMPEARVRAGFPSPAEDFAVNRLDLTEILVPHPQASFLIRVAGSSMRDMGIDDGDLLVVDRALKAMHGDIVVAVVDGDFTVKQLHQRAGRIRLKAANPTFPDIVPKEGQTIEVWGVVTSGIKRFVALANRSRC</sequence>
<dbReference type="GO" id="GO:0009432">
    <property type="term" value="P:SOS response"/>
    <property type="evidence" value="ECO:0007669"/>
    <property type="project" value="UniProtKB-KW"/>
</dbReference>
<comment type="similarity">
    <text evidence="1 7">Belongs to the peptidase S24 family.</text>
</comment>
<evidence type="ECO:0000256" key="5">
    <source>
        <dbReference type="ARBA" id="ARBA00023204"/>
    </source>
</evidence>
<evidence type="ECO:0000313" key="9">
    <source>
        <dbReference type="EMBL" id="QBM28345.1"/>
    </source>
</evidence>
<dbReference type="InterPro" id="IPR006197">
    <property type="entry name" value="Peptidase_S24_LexA"/>
</dbReference>
<dbReference type="PANTHER" id="PTHR33516:SF2">
    <property type="entry name" value="LEXA REPRESSOR-RELATED"/>
    <property type="match status" value="1"/>
</dbReference>
<evidence type="ECO:0000313" key="10">
    <source>
        <dbReference type="Proteomes" id="UP000293912"/>
    </source>
</evidence>
<dbReference type="SUPFAM" id="SSF51306">
    <property type="entry name" value="LexA/Signal peptidase"/>
    <property type="match status" value="1"/>
</dbReference>
<gene>
    <name evidence="9" type="primary">lexA1</name>
    <name evidence="9" type="ORF">HPF_11650</name>
</gene>